<accession>A0A8H3IXJ7</accession>
<evidence type="ECO:0000256" key="8">
    <source>
        <dbReference type="ARBA" id="ARBA00022749"/>
    </source>
</evidence>
<comment type="subcellular location">
    <subcellularLocation>
        <location evidence="1">Cytoplasm</location>
        <location evidence="1">Cytosol</location>
    </subcellularLocation>
</comment>
<dbReference type="InterPro" id="IPR004739">
    <property type="entry name" value="GMP_synth_GATase"/>
</dbReference>
<dbReference type="InterPro" id="IPR001674">
    <property type="entry name" value="GMP_synth_C"/>
</dbReference>
<dbReference type="AlphaFoldDB" id="A0A8H3IXJ7"/>
<dbReference type="NCBIfam" id="TIGR00884">
    <property type="entry name" value="guaA_Cterm"/>
    <property type="match status" value="1"/>
</dbReference>
<keyword evidence="10 16" id="KW-0067">ATP-binding</keyword>
<keyword evidence="7 16" id="KW-0547">Nucleotide-binding</keyword>
<dbReference type="EC" id="6.3.5.2" evidence="4"/>
<keyword evidence="9 16" id="KW-0658">Purine biosynthesis</keyword>
<dbReference type="GO" id="GO:0005524">
    <property type="term" value="F:ATP binding"/>
    <property type="evidence" value="ECO:0007669"/>
    <property type="project" value="UniProtKB-UniRule"/>
</dbReference>
<dbReference type="SUPFAM" id="SSF52402">
    <property type="entry name" value="Adenine nucleotide alpha hydrolases-like"/>
    <property type="match status" value="1"/>
</dbReference>
<dbReference type="GO" id="GO:0003921">
    <property type="term" value="F:GMP synthase activity"/>
    <property type="evidence" value="ECO:0007669"/>
    <property type="project" value="InterPro"/>
</dbReference>
<evidence type="ECO:0000256" key="4">
    <source>
        <dbReference type="ARBA" id="ARBA00012746"/>
    </source>
</evidence>
<dbReference type="InterPro" id="IPR014729">
    <property type="entry name" value="Rossmann-like_a/b/a_fold"/>
</dbReference>
<dbReference type="FunFam" id="3.30.300.10:FF:000002">
    <property type="entry name" value="GMP synthase [glutamine-hydrolyzing]"/>
    <property type="match status" value="1"/>
</dbReference>
<feature type="domain" description="GMPS ATP-PPase" evidence="17">
    <location>
        <begin position="211"/>
        <end position="418"/>
    </location>
</feature>
<dbReference type="InterPro" id="IPR017926">
    <property type="entry name" value="GATASE"/>
</dbReference>
<dbReference type="Gene3D" id="3.40.50.620">
    <property type="entry name" value="HUPs"/>
    <property type="match status" value="1"/>
</dbReference>
<protein>
    <recommendedName>
        <fullName evidence="5">GMP synthase [glutamine-hydrolyzing]</fullName>
        <ecNumber evidence="4">6.3.5.2</ecNumber>
    </recommendedName>
    <alternativeName>
        <fullName evidence="12">GMP synthetase</fullName>
    </alternativeName>
    <alternativeName>
        <fullName evidence="13">Glutamine amidotransferase</fullName>
    </alternativeName>
</protein>
<evidence type="ECO:0000256" key="15">
    <source>
        <dbReference type="ARBA" id="ARBA00049404"/>
    </source>
</evidence>
<organism evidence="18 19">
    <name type="scientific">Gomphillus americanus</name>
    <dbReference type="NCBI Taxonomy" id="1940652"/>
    <lineage>
        <taxon>Eukaryota</taxon>
        <taxon>Fungi</taxon>
        <taxon>Dikarya</taxon>
        <taxon>Ascomycota</taxon>
        <taxon>Pezizomycotina</taxon>
        <taxon>Lecanoromycetes</taxon>
        <taxon>OSLEUM clade</taxon>
        <taxon>Ostropomycetidae</taxon>
        <taxon>Ostropales</taxon>
        <taxon>Graphidaceae</taxon>
        <taxon>Gomphilloideae</taxon>
        <taxon>Gomphillus</taxon>
    </lineage>
</organism>
<dbReference type="InterPro" id="IPR029062">
    <property type="entry name" value="Class_I_gatase-like"/>
</dbReference>
<dbReference type="SUPFAM" id="SSF52317">
    <property type="entry name" value="Class I glutamine amidotransferase-like"/>
    <property type="match status" value="1"/>
</dbReference>
<dbReference type="Pfam" id="PF02540">
    <property type="entry name" value="NAD_synthase"/>
    <property type="match status" value="1"/>
</dbReference>
<reference evidence="18" key="1">
    <citation type="submission" date="2021-03" db="EMBL/GenBank/DDBJ databases">
        <authorList>
            <person name="Tagirdzhanova G."/>
        </authorList>
    </citation>
    <scope>NUCLEOTIDE SEQUENCE</scope>
</reference>
<gene>
    <name evidence="18" type="primary">GUA1</name>
    <name evidence="18" type="ORF">GOMPHAMPRED_006599</name>
</gene>
<sequence>MGEPAEAKPPHEVFATILVLDFGSQYTHLIIRRLREINVYSEMYACTTKLSELKFKPVGIILSGGPNSVYEKDAPHTDPAYFDLDVPILGICYGLQELAYRLHNENVVAGTMGEYGDADIKAQRVDGHVDRLFEGLEDDMKVYMSHGDKLANLPDGFHTIASTRNTEYAAIAHKTQPIYGIQFHPEVTHTPKGIAILKNFAVGICKAEQNWTMANFVDIEIARLRKLVGPKGQVLGACSGGVDSTVAAKLMHQAIGDRFHAVLVDHGLMRLNEREQVQKDLTEDLKINLIAVDASKMFYAGLQGISDPEAKRKFIGGAFIDVFEKEAERLEKEAASDPERAGKIEWFLQGTLYPDVIESISFKGPSATIKSHHNVGALPKRMKEGRGLKLIEPLRELFKDEVRELGRQLGISDRLVGRHPFPGPGIALRILGEVTPERVEIVRQADHVFITMIREAGLYDKIGQALAALDLSRAVGVMGDLRTYRHIVLLRAVNTTDYMTASPYLFEPDFLARVSTRIVNEVPGVCRVAYDYTSKPPGTIEFE</sequence>
<dbReference type="Pfam" id="PF00117">
    <property type="entry name" value="GATase"/>
    <property type="match status" value="1"/>
</dbReference>
<keyword evidence="11" id="KW-0315">Glutamine amidotransferase</keyword>
<keyword evidence="6" id="KW-0436">Ligase</keyword>
<evidence type="ECO:0000256" key="9">
    <source>
        <dbReference type="ARBA" id="ARBA00022755"/>
    </source>
</evidence>
<dbReference type="PANTHER" id="PTHR11922:SF2">
    <property type="entry name" value="GMP SYNTHASE [GLUTAMINE-HYDROLYZING]"/>
    <property type="match status" value="1"/>
</dbReference>
<name>A0A8H3IXJ7_9LECA</name>
<keyword evidence="19" id="KW-1185">Reference proteome</keyword>
<dbReference type="PRINTS" id="PR00097">
    <property type="entry name" value="ANTSNTHASEII"/>
</dbReference>
<dbReference type="PROSITE" id="PS51273">
    <property type="entry name" value="GATASE_TYPE_1"/>
    <property type="match status" value="1"/>
</dbReference>
<dbReference type="NCBIfam" id="TIGR00888">
    <property type="entry name" value="guaA_Nterm"/>
    <property type="match status" value="1"/>
</dbReference>
<dbReference type="Proteomes" id="UP000664169">
    <property type="component" value="Unassembled WGS sequence"/>
</dbReference>
<comment type="caution">
    <text evidence="18">The sequence shown here is derived from an EMBL/GenBank/DDBJ whole genome shotgun (WGS) entry which is preliminary data.</text>
</comment>
<dbReference type="InterPro" id="IPR022310">
    <property type="entry name" value="NAD/GMP_synthase"/>
</dbReference>
<dbReference type="InterPro" id="IPR025777">
    <property type="entry name" value="GMPS_ATP_PPase_dom"/>
</dbReference>
<dbReference type="PRINTS" id="PR00096">
    <property type="entry name" value="GATASE"/>
</dbReference>
<dbReference type="OrthoDB" id="1724632at2759"/>
<evidence type="ECO:0000256" key="6">
    <source>
        <dbReference type="ARBA" id="ARBA00022598"/>
    </source>
</evidence>
<evidence type="ECO:0000256" key="10">
    <source>
        <dbReference type="ARBA" id="ARBA00022840"/>
    </source>
</evidence>
<evidence type="ECO:0000256" key="5">
    <source>
        <dbReference type="ARBA" id="ARBA00021562"/>
    </source>
</evidence>
<evidence type="ECO:0000256" key="1">
    <source>
        <dbReference type="ARBA" id="ARBA00004514"/>
    </source>
</evidence>
<dbReference type="Pfam" id="PF00958">
    <property type="entry name" value="GMP_synt_C"/>
    <property type="match status" value="1"/>
</dbReference>
<evidence type="ECO:0000256" key="13">
    <source>
        <dbReference type="ARBA" id="ARBA00031356"/>
    </source>
</evidence>
<evidence type="ECO:0000256" key="3">
    <source>
        <dbReference type="ARBA" id="ARBA00011738"/>
    </source>
</evidence>
<evidence type="ECO:0000313" key="18">
    <source>
        <dbReference type="EMBL" id="CAF9932525.1"/>
    </source>
</evidence>
<proteinExistence type="inferred from homology"/>
<dbReference type="GO" id="GO:0005829">
    <property type="term" value="C:cytosol"/>
    <property type="evidence" value="ECO:0007669"/>
    <property type="project" value="UniProtKB-SubCell"/>
</dbReference>
<dbReference type="EMBL" id="CAJPDQ010000045">
    <property type="protein sequence ID" value="CAF9932525.1"/>
    <property type="molecule type" value="Genomic_DNA"/>
</dbReference>
<comment type="pathway">
    <text evidence="2">Purine metabolism; GMP biosynthesis; GMP from XMP (L-Gln route): step 1/1.</text>
</comment>
<dbReference type="Gene3D" id="3.30.300.10">
    <property type="match status" value="1"/>
</dbReference>
<dbReference type="NCBIfam" id="NF000848">
    <property type="entry name" value="PRK00074.1"/>
    <property type="match status" value="1"/>
</dbReference>
<evidence type="ECO:0000256" key="16">
    <source>
        <dbReference type="PROSITE-ProRule" id="PRU00886"/>
    </source>
</evidence>
<dbReference type="CDD" id="cd01742">
    <property type="entry name" value="GATase1_GMP_Synthase"/>
    <property type="match status" value="1"/>
</dbReference>
<evidence type="ECO:0000259" key="17">
    <source>
        <dbReference type="PROSITE" id="PS51553"/>
    </source>
</evidence>
<dbReference type="PROSITE" id="PS51553">
    <property type="entry name" value="GMPS_ATP_PPASE"/>
    <property type="match status" value="1"/>
</dbReference>
<dbReference type="HAMAP" id="MF_00344">
    <property type="entry name" value="GMP_synthase"/>
    <property type="match status" value="1"/>
</dbReference>
<dbReference type="FunFam" id="3.40.50.880:FF:000001">
    <property type="entry name" value="GMP synthase [glutamine-hydrolyzing]"/>
    <property type="match status" value="1"/>
</dbReference>
<keyword evidence="8 16" id="KW-0332">GMP biosynthesis</keyword>
<evidence type="ECO:0000256" key="14">
    <source>
        <dbReference type="ARBA" id="ARBA00044933"/>
    </source>
</evidence>
<evidence type="ECO:0000256" key="12">
    <source>
        <dbReference type="ARBA" id="ARBA00030464"/>
    </source>
</evidence>
<dbReference type="UniPathway" id="UPA00189">
    <property type="reaction ID" value="UER00296"/>
</dbReference>
<comment type="function">
    <text evidence="14">Catalyzes the conversion of xanthine monophosphate (XMP) to GMP in the presence of glutamine and ATP through an adenyl-XMP intermediate.</text>
</comment>
<dbReference type="Gene3D" id="3.40.50.880">
    <property type="match status" value="1"/>
</dbReference>
<dbReference type="FunFam" id="3.40.50.620:FF:000001">
    <property type="entry name" value="GMP synthase [glutamine-hydrolyzing]"/>
    <property type="match status" value="1"/>
</dbReference>
<evidence type="ECO:0000256" key="2">
    <source>
        <dbReference type="ARBA" id="ARBA00005153"/>
    </source>
</evidence>
<feature type="binding site" evidence="16">
    <location>
        <begin position="239"/>
        <end position="245"/>
    </location>
    <ligand>
        <name>ATP</name>
        <dbReference type="ChEBI" id="CHEBI:30616"/>
    </ligand>
</feature>
<dbReference type="PANTHER" id="PTHR11922">
    <property type="entry name" value="GMP SYNTHASE-RELATED"/>
    <property type="match status" value="1"/>
</dbReference>
<evidence type="ECO:0000313" key="19">
    <source>
        <dbReference type="Proteomes" id="UP000664169"/>
    </source>
</evidence>
<comment type="subunit">
    <text evidence="3">Homodimer.</text>
</comment>
<dbReference type="InterPro" id="IPR022955">
    <property type="entry name" value="GMP_synthase"/>
</dbReference>
<evidence type="ECO:0000256" key="11">
    <source>
        <dbReference type="ARBA" id="ARBA00022962"/>
    </source>
</evidence>
<comment type="catalytic activity">
    <reaction evidence="15">
        <text>XMP + L-glutamine + ATP + H2O = GMP + L-glutamate + AMP + diphosphate + 2 H(+)</text>
        <dbReference type="Rhea" id="RHEA:11680"/>
        <dbReference type="ChEBI" id="CHEBI:15377"/>
        <dbReference type="ChEBI" id="CHEBI:15378"/>
        <dbReference type="ChEBI" id="CHEBI:29985"/>
        <dbReference type="ChEBI" id="CHEBI:30616"/>
        <dbReference type="ChEBI" id="CHEBI:33019"/>
        <dbReference type="ChEBI" id="CHEBI:57464"/>
        <dbReference type="ChEBI" id="CHEBI:58115"/>
        <dbReference type="ChEBI" id="CHEBI:58359"/>
        <dbReference type="ChEBI" id="CHEBI:456215"/>
        <dbReference type="EC" id="6.3.5.2"/>
    </reaction>
</comment>
<dbReference type="SUPFAM" id="SSF54810">
    <property type="entry name" value="GMP synthetase C-terminal dimerisation domain"/>
    <property type="match status" value="1"/>
</dbReference>
<dbReference type="CDD" id="cd01997">
    <property type="entry name" value="GMP_synthase_C"/>
    <property type="match status" value="1"/>
</dbReference>
<evidence type="ECO:0000256" key="7">
    <source>
        <dbReference type="ARBA" id="ARBA00022741"/>
    </source>
</evidence>